<dbReference type="CDD" id="cd12148">
    <property type="entry name" value="fungal_TF_MHR"/>
    <property type="match status" value="1"/>
</dbReference>
<evidence type="ECO:0000256" key="3">
    <source>
        <dbReference type="SAM" id="MobiDB-lite"/>
    </source>
</evidence>
<dbReference type="PANTHER" id="PTHR31001">
    <property type="entry name" value="UNCHARACTERIZED TRANSCRIPTIONAL REGULATORY PROTEIN"/>
    <property type="match status" value="1"/>
</dbReference>
<dbReference type="AlphaFoldDB" id="A0A1L7TY60"/>
<reference evidence="6" key="1">
    <citation type="journal article" date="2016" name="Genome Biol. Evol.">
        <title>Comparative 'omics' of the Fusarium fujikuroi species complex highlights differences in genetic potential and metabolite synthesis.</title>
        <authorList>
            <person name="Niehaus E.-M."/>
            <person name="Muensterkoetter M."/>
            <person name="Proctor R.H."/>
            <person name="Brown D.W."/>
            <person name="Sharon A."/>
            <person name="Idan Y."/>
            <person name="Oren-Young L."/>
            <person name="Sieber C.M."/>
            <person name="Novak O."/>
            <person name="Pencik A."/>
            <person name="Tarkowska D."/>
            <person name="Hromadova K."/>
            <person name="Freeman S."/>
            <person name="Maymon M."/>
            <person name="Elazar M."/>
            <person name="Youssef S.A."/>
            <person name="El-Shabrawy E.S.M."/>
            <person name="Shalaby A.B.A."/>
            <person name="Houterman P."/>
            <person name="Brock N.L."/>
            <person name="Burkhardt I."/>
            <person name="Tsavkelova E.A."/>
            <person name="Dickschat J.S."/>
            <person name="Galuszka P."/>
            <person name="Gueldener U."/>
            <person name="Tudzynski B."/>
        </authorList>
    </citation>
    <scope>NUCLEOTIDE SEQUENCE [LARGE SCALE GENOMIC DNA]</scope>
    <source>
        <strain evidence="6">MRC7560</strain>
    </source>
</reference>
<sequence length="652" mass="73018">MPSSSRHKQPRKSQRPTLTCTECARRKQRCSKTIPCSSCLDRGIASSCRRNGVSALSPQPSSREESDPTRLRLDDYPHHPNSTLFSEPGVRTASPGSTQGGGDETQPDGSCTDEVVQDNSMCSRSHDQSEPKSYTSRPRLTNGTVSTLEFLTHGRRSILNLPHTQTRRASLSITVSSAAASSDERVDDAVCRWDAVFSVADARRLLIFHQRHLAWMHNVLHMPTLIREFDMSLGLSQPKPAWMALYYAVLSSTLYHGAGEALSTFGMSTSEALSCALTLHDRSMQCLHTSEFMAKHTIYAAQTICILLQVSHNLDQSDLASVLIGTAIKICQCLNVHRIGADRPDMTEGMDKATAAKALIEREVKKRVWWFLVRQDWLQIPFQNTYLIHATQFNTPMPINCHDEAHLMVSAGDLVIQPPNVYTQNSSSHVLNLAAIIIWKHQNRMCEVGHPGSSPERMAKLHEQVIWADKELKMVYSNTPNFFKVGRNCESQLSSPGLKQQASILLLSMAHKVSCISVAEMCILDAQSWGDDKLANIARRMWTVVTHLITCCVFLIFASIFRSENVLLYDGAKMRQLAEVGRAMIHGMETTSSIARRGRRMIDALLDLDESARERSDVYLDIDEIVQRVSGADEFLYPESIPDADFNFPWER</sequence>
<dbReference type="GO" id="GO:0000981">
    <property type="term" value="F:DNA-binding transcription factor activity, RNA polymerase II-specific"/>
    <property type="evidence" value="ECO:0007669"/>
    <property type="project" value="InterPro"/>
</dbReference>
<feature type="compositionally biased region" description="Basic and acidic residues" evidence="3">
    <location>
        <begin position="62"/>
        <end position="78"/>
    </location>
</feature>
<dbReference type="GeneID" id="65094409"/>
<dbReference type="PROSITE" id="PS00463">
    <property type="entry name" value="ZN2_CY6_FUNGAL_1"/>
    <property type="match status" value="1"/>
</dbReference>
<comment type="caution">
    <text evidence="5">The sequence shown here is derived from an EMBL/GenBank/DDBJ whole genome shotgun (WGS) entry which is preliminary data.</text>
</comment>
<dbReference type="InterPro" id="IPR036864">
    <property type="entry name" value="Zn2-C6_fun-type_DNA-bd_sf"/>
</dbReference>
<protein>
    <recommendedName>
        <fullName evidence="4">Zn(2)-C6 fungal-type domain-containing protein</fullName>
    </recommendedName>
</protein>
<dbReference type="Proteomes" id="UP000184255">
    <property type="component" value="Unassembled WGS sequence"/>
</dbReference>
<dbReference type="SUPFAM" id="SSF57701">
    <property type="entry name" value="Zn2/Cys6 DNA-binding domain"/>
    <property type="match status" value="1"/>
</dbReference>
<comment type="subcellular location">
    <subcellularLocation>
        <location evidence="1">Nucleus</location>
    </subcellularLocation>
</comment>
<keyword evidence="2" id="KW-0539">Nucleus</keyword>
<dbReference type="RefSeq" id="XP_041688163.1">
    <property type="nucleotide sequence ID" value="XM_041822487.1"/>
</dbReference>
<evidence type="ECO:0000313" key="6">
    <source>
        <dbReference type="Proteomes" id="UP000184255"/>
    </source>
</evidence>
<dbReference type="GO" id="GO:0005634">
    <property type="term" value="C:nucleus"/>
    <property type="evidence" value="ECO:0007669"/>
    <property type="project" value="UniProtKB-SubCell"/>
</dbReference>
<evidence type="ECO:0000256" key="2">
    <source>
        <dbReference type="ARBA" id="ARBA00023242"/>
    </source>
</evidence>
<dbReference type="InterPro" id="IPR001138">
    <property type="entry name" value="Zn2Cys6_DnaBD"/>
</dbReference>
<dbReference type="GO" id="GO:0008270">
    <property type="term" value="F:zinc ion binding"/>
    <property type="evidence" value="ECO:0007669"/>
    <property type="project" value="InterPro"/>
</dbReference>
<gene>
    <name evidence="5" type="ORF">FMAN_15166</name>
</gene>
<dbReference type="InterPro" id="IPR050613">
    <property type="entry name" value="Sec_Metabolite_Reg"/>
</dbReference>
<feature type="compositionally biased region" description="Polar residues" evidence="3">
    <location>
        <begin position="131"/>
        <end position="141"/>
    </location>
</feature>
<feature type="domain" description="Zn(2)-C6 fungal-type" evidence="4">
    <location>
        <begin position="19"/>
        <end position="50"/>
    </location>
</feature>
<keyword evidence="6" id="KW-1185">Reference proteome</keyword>
<proteinExistence type="predicted"/>
<name>A0A1L7TY60_FUSMA</name>
<dbReference type="CDD" id="cd00067">
    <property type="entry name" value="GAL4"/>
    <property type="match status" value="1"/>
</dbReference>
<evidence type="ECO:0000313" key="5">
    <source>
        <dbReference type="EMBL" id="CVL03488.1"/>
    </source>
</evidence>
<evidence type="ECO:0000256" key="1">
    <source>
        <dbReference type="ARBA" id="ARBA00004123"/>
    </source>
</evidence>
<dbReference type="EMBL" id="FCQH01000014">
    <property type="protein sequence ID" value="CVL03488.1"/>
    <property type="molecule type" value="Genomic_DNA"/>
</dbReference>
<feature type="region of interest" description="Disordered" evidence="3">
    <location>
        <begin position="49"/>
        <end position="141"/>
    </location>
</feature>
<dbReference type="PANTHER" id="PTHR31001:SF90">
    <property type="entry name" value="CENTROMERE DNA-BINDING PROTEIN COMPLEX CBF3 SUBUNIT B"/>
    <property type="match status" value="1"/>
</dbReference>
<dbReference type="PROSITE" id="PS50048">
    <property type="entry name" value="ZN2_CY6_FUNGAL_2"/>
    <property type="match status" value="1"/>
</dbReference>
<organism evidence="5 6">
    <name type="scientific">Fusarium mangiferae</name>
    <name type="common">Mango malformation disease fungus</name>
    <dbReference type="NCBI Taxonomy" id="192010"/>
    <lineage>
        <taxon>Eukaryota</taxon>
        <taxon>Fungi</taxon>
        <taxon>Dikarya</taxon>
        <taxon>Ascomycota</taxon>
        <taxon>Pezizomycotina</taxon>
        <taxon>Sordariomycetes</taxon>
        <taxon>Hypocreomycetidae</taxon>
        <taxon>Hypocreales</taxon>
        <taxon>Nectriaceae</taxon>
        <taxon>Fusarium</taxon>
        <taxon>Fusarium fujikuroi species complex</taxon>
    </lineage>
</organism>
<accession>A0A1L7TY60</accession>
<dbReference type="VEuPathDB" id="FungiDB:FMAN_15166"/>
<evidence type="ECO:0000259" key="4">
    <source>
        <dbReference type="PROSITE" id="PS50048"/>
    </source>
</evidence>